<keyword evidence="5 9" id="KW-0028">Amino-acid biosynthesis</keyword>
<dbReference type="eggNOG" id="COG0079">
    <property type="taxonomic scope" value="Bacteria"/>
</dbReference>
<dbReference type="CDD" id="cd00609">
    <property type="entry name" value="AAT_like"/>
    <property type="match status" value="1"/>
</dbReference>
<dbReference type="InterPro" id="IPR015424">
    <property type="entry name" value="PyrdxlP-dep_Trfase"/>
</dbReference>
<feature type="domain" description="Aminotransferase class I/classII large" evidence="10">
    <location>
        <begin position="38"/>
        <end position="361"/>
    </location>
</feature>
<dbReference type="Gene3D" id="3.90.1150.10">
    <property type="entry name" value="Aspartate Aminotransferase, domain 1"/>
    <property type="match status" value="1"/>
</dbReference>
<evidence type="ECO:0000256" key="7">
    <source>
        <dbReference type="ARBA" id="ARBA00022898"/>
    </source>
</evidence>
<dbReference type="HAMAP" id="MF_01023">
    <property type="entry name" value="HisC_aminotrans_2"/>
    <property type="match status" value="1"/>
</dbReference>
<accession>A0A1H1MTE1</accession>
<proteinExistence type="inferred from homology"/>
<evidence type="ECO:0000256" key="9">
    <source>
        <dbReference type="HAMAP-Rule" id="MF_01023"/>
    </source>
</evidence>
<dbReference type="RefSeq" id="WP_019193048.1">
    <property type="nucleotide sequence ID" value="NZ_LT629765.1"/>
</dbReference>
<dbReference type="SUPFAM" id="SSF53383">
    <property type="entry name" value="PLP-dependent transferases"/>
    <property type="match status" value="1"/>
</dbReference>
<dbReference type="PANTHER" id="PTHR42885:SF2">
    <property type="entry name" value="HISTIDINOL-PHOSPHATE AMINOTRANSFERASE"/>
    <property type="match status" value="1"/>
</dbReference>
<evidence type="ECO:0000256" key="6">
    <source>
        <dbReference type="ARBA" id="ARBA00022679"/>
    </source>
</evidence>
<keyword evidence="7 9" id="KW-0663">Pyridoxal phosphate</keyword>
<evidence type="ECO:0000256" key="1">
    <source>
        <dbReference type="ARBA" id="ARBA00001933"/>
    </source>
</evidence>
<comment type="catalytic activity">
    <reaction evidence="9">
        <text>L-histidinol phosphate + 2-oxoglutarate = 3-(imidazol-4-yl)-2-oxopropyl phosphate + L-glutamate</text>
        <dbReference type="Rhea" id="RHEA:23744"/>
        <dbReference type="ChEBI" id="CHEBI:16810"/>
        <dbReference type="ChEBI" id="CHEBI:29985"/>
        <dbReference type="ChEBI" id="CHEBI:57766"/>
        <dbReference type="ChEBI" id="CHEBI:57980"/>
        <dbReference type="EC" id="2.6.1.9"/>
    </reaction>
</comment>
<keyword evidence="8 9" id="KW-0368">Histidine biosynthesis</keyword>
<dbReference type="Proteomes" id="UP000182237">
    <property type="component" value="Chromosome I"/>
</dbReference>
<dbReference type="NCBIfam" id="NF002877">
    <property type="entry name" value="PRK03317.1"/>
    <property type="match status" value="1"/>
</dbReference>
<dbReference type="NCBIfam" id="TIGR01141">
    <property type="entry name" value="hisC"/>
    <property type="match status" value="1"/>
</dbReference>
<organism evidence="11 12">
    <name type="scientific">Corynebacterium timonense</name>
    <dbReference type="NCBI Taxonomy" id="441500"/>
    <lineage>
        <taxon>Bacteria</taxon>
        <taxon>Bacillati</taxon>
        <taxon>Actinomycetota</taxon>
        <taxon>Actinomycetes</taxon>
        <taxon>Mycobacteriales</taxon>
        <taxon>Corynebacteriaceae</taxon>
        <taxon>Corynebacterium</taxon>
    </lineage>
</organism>
<keyword evidence="4 9" id="KW-0032">Aminotransferase</keyword>
<evidence type="ECO:0000256" key="5">
    <source>
        <dbReference type="ARBA" id="ARBA00022605"/>
    </source>
</evidence>
<reference evidence="11 12" key="1">
    <citation type="submission" date="2016-10" db="EMBL/GenBank/DDBJ databases">
        <authorList>
            <person name="de Groot N.N."/>
        </authorList>
    </citation>
    <scope>NUCLEOTIDE SEQUENCE [LARGE SCALE GENOMIC DNA]</scope>
    <source>
        <strain evidence="11 12">DSM 45434</strain>
    </source>
</reference>
<comment type="similarity">
    <text evidence="2 9">Belongs to the class-II pyridoxal-phosphate-dependent aminotransferase family. Histidinol-phosphate aminotransferase subfamily.</text>
</comment>
<dbReference type="InterPro" id="IPR015422">
    <property type="entry name" value="PyrdxlP-dep_Trfase_small"/>
</dbReference>
<gene>
    <name evidence="9" type="primary">hisC</name>
    <name evidence="11" type="ORF">SAMN04488539_0598</name>
</gene>
<sequence>MEFQPGTLAPDTGLNQLPLREQLRGASAYGAPQLSVPVALNTNENPYPPSSELIEDLLSEVAAHAPGLNRYPDRDASELRADLAAYVTARTGVEVTRDNLWAANGSNEVLHQLLQAFGGPGRCAMGFTPSYSMHPLLAAGTQTEFVSVTRGADFRIDIDTAVADIERLRPDVVFVTTPNNPTGDVTPLEGIARILDAAPGIVIVDEAYGEFSAAPSAVTLLGEYPAKLVVSRTMSKAFDFAGGRLGYFVAAPAFVEAVMLVRLPYHLASLTQAAARVALRHAEETLATVDKLARERVRVERALVTIGYEVVPSESNFLFFGRFESSHDAWQAFLDRGVLIRDVGVPGYLRVTIGLDEENDAFLAAAAEVRAKEEATNG</sequence>
<dbReference type="InterPro" id="IPR015421">
    <property type="entry name" value="PyrdxlP-dep_Trfase_major"/>
</dbReference>
<dbReference type="AlphaFoldDB" id="A0A1H1MTE1"/>
<dbReference type="InterPro" id="IPR005861">
    <property type="entry name" value="HisP_aminotrans"/>
</dbReference>
<dbReference type="GO" id="GO:0004400">
    <property type="term" value="F:histidinol-phosphate transaminase activity"/>
    <property type="evidence" value="ECO:0007669"/>
    <property type="project" value="UniProtKB-UniRule"/>
</dbReference>
<dbReference type="GO" id="GO:0030170">
    <property type="term" value="F:pyridoxal phosphate binding"/>
    <property type="evidence" value="ECO:0007669"/>
    <property type="project" value="InterPro"/>
</dbReference>
<dbReference type="GO" id="GO:0000105">
    <property type="term" value="P:L-histidine biosynthetic process"/>
    <property type="evidence" value="ECO:0007669"/>
    <property type="project" value="UniProtKB-UniRule"/>
</dbReference>
<dbReference type="InterPro" id="IPR004839">
    <property type="entry name" value="Aminotransferase_I/II_large"/>
</dbReference>
<feature type="modified residue" description="N6-(pyridoxal phosphate)lysine" evidence="9">
    <location>
        <position position="236"/>
    </location>
</feature>
<dbReference type="Pfam" id="PF00155">
    <property type="entry name" value="Aminotran_1_2"/>
    <property type="match status" value="1"/>
</dbReference>
<protein>
    <recommendedName>
        <fullName evidence="9">Histidinol-phosphate aminotransferase</fullName>
        <ecNumber evidence="9">2.6.1.9</ecNumber>
    </recommendedName>
    <alternativeName>
        <fullName evidence="9">Imidazole acetol-phosphate transaminase</fullName>
    </alternativeName>
</protein>
<evidence type="ECO:0000313" key="11">
    <source>
        <dbReference type="EMBL" id="SDR89675.1"/>
    </source>
</evidence>
<evidence type="ECO:0000256" key="3">
    <source>
        <dbReference type="ARBA" id="ARBA00011738"/>
    </source>
</evidence>
<evidence type="ECO:0000256" key="8">
    <source>
        <dbReference type="ARBA" id="ARBA00023102"/>
    </source>
</evidence>
<dbReference type="EMBL" id="LT629765">
    <property type="protein sequence ID" value="SDR89675.1"/>
    <property type="molecule type" value="Genomic_DNA"/>
</dbReference>
<evidence type="ECO:0000256" key="4">
    <source>
        <dbReference type="ARBA" id="ARBA00022576"/>
    </source>
</evidence>
<evidence type="ECO:0000256" key="2">
    <source>
        <dbReference type="ARBA" id="ARBA00007970"/>
    </source>
</evidence>
<dbReference type="UniPathway" id="UPA00031">
    <property type="reaction ID" value="UER00012"/>
</dbReference>
<evidence type="ECO:0000313" key="12">
    <source>
        <dbReference type="Proteomes" id="UP000182237"/>
    </source>
</evidence>
<dbReference type="STRING" id="1203190.GCA_000312345_00178"/>
<evidence type="ECO:0000259" key="10">
    <source>
        <dbReference type="Pfam" id="PF00155"/>
    </source>
</evidence>
<dbReference type="EC" id="2.6.1.9" evidence="9"/>
<comment type="pathway">
    <text evidence="9">Amino-acid biosynthesis; L-histidine biosynthesis; L-histidine from 5-phospho-alpha-D-ribose 1-diphosphate: step 7/9.</text>
</comment>
<comment type="subunit">
    <text evidence="3 9">Homodimer.</text>
</comment>
<dbReference type="Gene3D" id="3.40.640.10">
    <property type="entry name" value="Type I PLP-dependent aspartate aminotransferase-like (Major domain)"/>
    <property type="match status" value="1"/>
</dbReference>
<dbReference type="PANTHER" id="PTHR42885">
    <property type="entry name" value="HISTIDINOL-PHOSPHATE AMINOTRANSFERASE-RELATED"/>
    <property type="match status" value="1"/>
</dbReference>
<keyword evidence="6 9" id="KW-0808">Transferase</keyword>
<keyword evidence="12" id="KW-1185">Reference proteome</keyword>
<dbReference type="OrthoDB" id="9809616at2"/>
<comment type="cofactor">
    <cofactor evidence="1 9">
        <name>pyridoxal 5'-phosphate</name>
        <dbReference type="ChEBI" id="CHEBI:597326"/>
    </cofactor>
</comment>
<name>A0A1H1MTE1_9CORY</name>